<dbReference type="Proteomes" id="UP001558534">
    <property type="component" value="Unassembled WGS sequence"/>
</dbReference>
<gene>
    <name evidence="2" type="ORF">AB1300_24600</name>
</gene>
<keyword evidence="3" id="KW-1185">Reference proteome</keyword>
<comment type="caution">
    <text evidence="2">The sequence shown here is derived from an EMBL/GenBank/DDBJ whole genome shotgun (WGS) entry which is preliminary data.</text>
</comment>
<dbReference type="RefSeq" id="WP_368638650.1">
    <property type="nucleotide sequence ID" value="NZ_JBFRHK010000027.1"/>
</dbReference>
<feature type="domain" description="CRISPR-associated protein CXXC-CXXC" evidence="1">
    <location>
        <begin position="225"/>
        <end position="295"/>
    </location>
</feature>
<protein>
    <submittedName>
        <fullName evidence="2">Cas8a1 family CRISPR/Cas system-associated protein</fullName>
    </submittedName>
</protein>
<reference evidence="2 3" key="1">
    <citation type="submission" date="2024-07" db="EMBL/GenBank/DDBJ databases">
        <title>Characterization of a bacterium isolated from hydrolysated instant sea cucumber by whole-genome sequencing and metabolomics.</title>
        <authorList>
            <person name="Luo X."/>
            <person name="Zhang Z."/>
            <person name="Zheng Z."/>
            <person name="Zhang W."/>
            <person name="Ming T."/>
            <person name="Jiao L."/>
            <person name="Su X."/>
            <person name="Kong F."/>
            <person name="Xu J."/>
        </authorList>
    </citation>
    <scope>NUCLEOTIDE SEQUENCE [LARGE SCALE GENOMIC DNA]</scope>
    <source>
        <strain evidence="2 3">XL-2024</strain>
    </source>
</reference>
<evidence type="ECO:0000313" key="2">
    <source>
        <dbReference type="EMBL" id="MEX3748261.1"/>
    </source>
</evidence>
<accession>A0ABV3W4X9</accession>
<name>A0ABV3W4X9_9BACI</name>
<dbReference type="Pfam" id="PF09706">
    <property type="entry name" value="Cas_CXXC_CXXC"/>
    <property type="match status" value="1"/>
</dbReference>
<dbReference type="EMBL" id="JBFRHK010000027">
    <property type="protein sequence ID" value="MEX3748261.1"/>
    <property type="molecule type" value="Genomic_DNA"/>
</dbReference>
<dbReference type="InterPro" id="IPR019121">
    <property type="entry name" value="CRISPR-assoc_CXXC-CXXC_dom"/>
</dbReference>
<proteinExistence type="predicted"/>
<evidence type="ECO:0000313" key="3">
    <source>
        <dbReference type="Proteomes" id="UP001558534"/>
    </source>
</evidence>
<sequence>MIELQLDEVLYNSGILGLCRVFDSVNLPFEKKGQTVTFAESNLSNFEEHYFASLVDLYGSETSYYKMVNTYSKQFVKKCIEGITEEKELEQFNTLIDNMKRWLTSNSYKNVYPFLTEIPYDFEASAKSFKKVNKKKKETLEDVQLQVTEMARGLLECLSFLEHKQAKRYIIPRILSYQVIQGFWSNVSLLNSDASKKDLYVEYENYFIQPAENYLETKKDEKKYAKNKLTCACCDNKMKSAAKKKSATEAFDLTWVQKVGVDAARKSSHYWDHQRDIFICPICNIVYSCIPLGFTLARGAGLFINNNRSVDDLISINSISLKAGKVDLSRDDLESMAYYQLLDLMSQQAENQKLLEIDNIQIVKYDRNSESRPYTFNMLSREKAQQMYVSRKDFQFLVGKFVKENGEYLSLYQEVLRRFYNGQGFADLLYRLLRLVIDDDFKGMASIYKILNISNNRFKGRAHFMTQEELRKIRISGYYLKQAYRGQEAKLNAISYRLLNALKVKNPNKFMDTIFQAYSYKKNEKLAIPTFFIQALNDIEKFQTIGYAFLIGLNGYEKSEDEKEDTTNE</sequence>
<evidence type="ECO:0000259" key="1">
    <source>
        <dbReference type="Pfam" id="PF09706"/>
    </source>
</evidence>
<organism evidence="2 3">
    <name type="scientific">Lysinibacillus xylanilyticus</name>
    <dbReference type="NCBI Taxonomy" id="582475"/>
    <lineage>
        <taxon>Bacteria</taxon>
        <taxon>Bacillati</taxon>
        <taxon>Bacillota</taxon>
        <taxon>Bacilli</taxon>
        <taxon>Bacillales</taxon>
        <taxon>Bacillaceae</taxon>
        <taxon>Lysinibacillus</taxon>
    </lineage>
</organism>